<organism evidence="2 3">
    <name type="scientific">Rhodotorula toruloides</name>
    <name type="common">Yeast</name>
    <name type="synonym">Rhodosporidium toruloides</name>
    <dbReference type="NCBI Taxonomy" id="5286"/>
    <lineage>
        <taxon>Eukaryota</taxon>
        <taxon>Fungi</taxon>
        <taxon>Dikarya</taxon>
        <taxon>Basidiomycota</taxon>
        <taxon>Pucciniomycotina</taxon>
        <taxon>Microbotryomycetes</taxon>
        <taxon>Sporidiobolales</taxon>
        <taxon>Sporidiobolaceae</taxon>
        <taxon>Rhodotorula</taxon>
    </lineage>
</organism>
<name>A0A511KEW4_RHOTO</name>
<dbReference type="EMBL" id="BJWK01000006">
    <property type="protein sequence ID" value="GEM08913.1"/>
    <property type="molecule type" value="Genomic_DNA"/>
</dbReference>
<dbReference type="Proteomes" id="UP000321518">
    <property type="component" value="Unassembled WGS sequence"/>
</dbReference>
<proteinExistence type="predicted"/>
<sequence length="435" mass="48610">MSTVSDLTTALSGASLSRRSTTFTLVSSDGQRFEVDSAVLAFHSKDMRFGGGWGDGQGVPQGIVGGDFRRIIRKPGSRSFNMNMMDKYACKVLRTPLLLAGWSQIRRDSLWAFAAGCDLGDVDLALAAMREACDNSHLSIRDSLGTIANAEPVFNTLPQTHRDIFWTYLEERAEKAKSVLRKIDFGKVCDCARRKDQRDCDKGVWETVILSVCAHGRRNEDLVARVREEIWSRVGQWGDCSRCGKKLHKKVHEFADRLEHAQHNQAGERDSRKSLSNRDHSVVRPKARQTPVHRLSSSPTTISYFAGLADRFLCLTLSLKCTFDLLEPVDLSSLPVELIAASLKQPTKAHSHSHSHHPRCTLDSEDEKFDSVFSFPRNHTTHVRCPKHGIVHDPALALPERNSREASSFESSCSSTKSTRSLKCALKRVVSLKRP</sequence>
<feature type="compositionally biased region" description="Basic and acidic residues" evidence="1">
    <location>
        <begin position="260"/>
        <end position="282"/>
    </location>
</feature>
<gene>
    <name evidence="2" type="ORF">Rt10032_c06g2930</name>
</gene>
<dbReference type="AlphaFoldDB" id="A0A511KEW4"/>
<feature type="region of interest" description="Disordered" evidence="1">
    <location>
        <begin position="260"/>
        <end position="295"/>
    </location>
</feature>
<evidence type="ECO:0000313" key="3">
    <source>
        <dbReference type="Proteomes" id="UP000321518"/>
    </source>
</evidence>
<accession>A0A511KEW4</accession>
<protein>
    <submittedName>
        <fullName evidence="2">BTB/POZ domain containing protein</fullName>
    </submittedName>
</protein>
<reference evidence="2 3" key="1">
    <citation type="submission" date="2019-07" db="EMBL/GenBank/DDBJ databases">
        <title>Rhodotorula toruloides NBRC10032 genome sequencing.</title>
        <authorList>
            <person name="Shida Y."/>
            <person name="Takaku H."/>
            <person name="Ogasawara W."/>
            <person name="Mori K."/>
        </authorList>
    </citation>
    <scope>NUCLEOTIDE SEQUENCE [LARGE SCALE GENOMIC DNA]</scope>
    <source>
        <strain evidence="2 3">NBRC10032</strain>
    </source>
</reference>
<comment type="caution">
    <text evidence="2">The sequence shown here is derived from an EMBL/GenBank/DDBJ whole genome shotgun (WGS) entry which is preliminary data.</text>
</comment>
<evidence type="ECO:0000256" key="1">
    <source>
        <dbReference type="SAM" id="MobiDB-lite"/>
    </source>
</evidence>
<dbReference type="OrthoDB" id="10466366at2759"/>
<evidence type="ECO:0000313" key="2">
    <source>
        <dbReference type="EMBL" id="GEM08913.1"/>
    </source>
</evidence>